<reference evidence="1 2" key="1">
    <citation type="submission" date="2020-12" db="EMBL/GenBank/DDBJ databases">
        <title>Novel Thalassolituus-related marine hydrocarbonoclastic bacteria mediated algae-derived hydrocarbons mineralization in twilight zone of the northern South China Sea.</title>
        <authorList>
            <person name="Dong C."/>
        </authorList>
    </citation>
    <scope>NUCLEOTIDE SEQUENCE [LARGE SCALE GENOMIC DNA]</scope>
    <source>
        <strain evidence="1 2">IMCC1826</strain>
    </source>
</reference>
<proteinExistence type="predicted"/>
<protein>
    <submittedName>
        <fullName evidence="1">Uncharacterized protein</fullName>
    </submittedName>
</protein>
<evidence type="ECO:0000313" key="2">
    <source>
        <dbReference type="Proteomes" id="UP000714380"/>
    </source>
</evidence>
<keyword evidence="2" id="KW-1185">Reference proteome</keyword>
<organism evidence="1 2">
    <name type="scientific">Thalassolituus marinus</name>
    <dbReference type="NCBI Taxonomy" id="671053"/>
    <lineage>
        <taxon>Bacteria</taxon>
        <taxon>Pseudomonadati</taxon>
        <taxon>Pseudomonadota</taxon>
        <taxon>Gammaproteobacteria</taxon>
        <taxon>Oceanospirillales</taxon>
        <taxon>Oceanospirillaceae</taxon>
        <taxon>Thalassolituus</taxon>
    </lineage>
</organism>
<dbReference type="Proteomes" id="UP000714380">
    <property type="component" value="Unassembled WGS sequence"/>
</dbReference>
<gene>
    <name evidence="1" type="ORF">I9W95_02005</name>
</gene>
<sequence length="172" mass="19257">MSMTQTQRAAFAAFIATTNSAHITLWCEETGVSPEPFRKLNAKVLSFLRGELRSMDNLMRFFDAFQEWRAEQHDNDTLNYAIAELCSSALYASVEALADPECDDTALLEGAIMAIYDDIAELGGDAEGLRGYYRELKGELFEVVAEKAQRPLGKNWDAWLNTVDVSLFGLEQ</sequence>
<comment type="caution">
    <text evidence="1">The sequence shown here is derived from an EMBL/GenBank/DDBJ whole genome shotgun (WGS) entry which is preliminary data.</text>
</comment>
<accession>A0ABS7ZPG2</accession>
<name>A0ABS7ZPG2_9GAMM</name>
<dbReference type="RefSeq" id="WP_225671299.1">
    <property type="nucleotide sequence ID" value="NZ_JAEDAH010000008.1"/>
</dbReference>
<evidence type="ECO:0000313" key="1">
    <source>
        <dbReference type="EMBL" id="MCA6062371.1"/>
    </source>
</evidence>
<dbReference type="EMBL" id="JAEDAH010000008">
    <property type="protein sequence ID" value="MCA6062371.1"/>
    <property type="molecule type" value="Genomic_DNA"/>
</dbReference>